<dbReference type="AlphaFoldDB" id="A0A1M5SCM1"/>
<evidence type="ECO:0000256" key="3">
    <source>
        <dbReference type="ARBA" id="ARBA00022692"/>
    </source>
</evidence>
<dbReference type="InterPro" id="IPR052027">
    <property type="entry name" value="PspC"/>
</dbReference>
<keyword evidence="9" id="KW-1185">Reference proteome</keyword>
<proteinExistence type="predicted"/>
<keyword evidence="3 6" id="KW-0812">Transmembrane</keyword>
<evidence type="ECO:0000259" key="7">
    <source>
        <dbReference type="Pfam" id="PF04024"/>
    </source>
</evidence>
<name>A0A1M5SCM1_9BACI</name>
<accession>A0A1M5SCM1</accession>
<dbReference type="Pfam" id="PF04024">
    <property type="entry name" value="PspC"/>
    <property type="match status" value="1"/>
</dbReference>
<feature type="transmembrane region" description="Helical" evidence="6">
    <location>
        <begin position="33"/>
        <end position="57"/>
    </location>
</feature>
<dbReference type="PANTHER" id="PTHR33885">
    <property type="entry name" value="PHAGE SHOCK PROTEIN C"/>
    <property type="match status" value="1"/>
</dbReference>
<evidence type="ECO:0000256" key="1">
    <source>
        <dbReference type="ARBA" id="ARBA00004162"/>
    </source>
</evidence>
<evidence type="ECO:0000313" key="8">
    <source>
        <dbReference type="EMBL" id="SHH36327.1"/>
    </source>
</evidence>
<keyword evidence="2" id="KW-1003">Cell membrane</keyword>
<evidence type="ECO:0000256" key="6">
    <source>
        <dbReference type="SAM" id="Phobius"/>
    </source>
</evidence>
<dbReference type="OrthoDB" id="9815286at2"/>
<dbReference type="InterPro" id="IPR007168">
    <property type="entry name" value="Phageshock_PspC_N"/>
</dbReference>
<evidence type="ECO:0000256" key="2">
    <source>
        <dbReference type="ARBA" id="ARBA00022475"/>
    </source>
</evidence>
<gene>
    <name evidence="8" type="ORF">SAMN05421807_106137</name>
</gene>
<dbReference type="PANTHER" id="PTHR33885:SF3">
    <property type="entry name" value="PHAGE SHOCK PROTEIN C"/>
    <property type="match status" value="1"/>
</dbReference>
<dbReference type="Proteomes" id="UP000184079">
    <property type="component" value="Unassembled WGS sequence"/>
</dbReference>
<dbReference type="RefSeq" id="WP_073007568.1">
    <property type="nucleotide sequence ID" value="NZ_FQXD01000006.1"/>
</dbReference>
<evidence type="ECO:0000256" key="5">
    <source>
        <dbReference type="ARBA" id="ARBA00023136"/>
    </source>
</evidence>
<evidence type="ECO:0000313" key="9">
    <source>
        <dbReference type="Proteomes" id="UP000184079"/>
    </source>
</evidence>
<dbReference type="GO" id="GO:0005886">
    <property type="term" value="C:plasma membrane"/>
    <property type="evidence" value="ECO:0007669"/>
    <property type="project" value="UniProtKB-SubCell"/>
</dbReference>
<evidence type="ECO:0000256" key="4">
    <source>
        <dbReference type="ARBA" id="ARBA00022989"/>
    </source>
</evidence>
<feature type="domain" description="Phage shock protein PspC N-terminal" evidence="7">
    <location>
        <begin position="2"/>
        <end position="60"/>
    </location>
</feature>
<comment type="subcellular location">
    <subcellularLocation>
        <location evidence="1">Cell membrane</location>
        <topology evidence="1">Single-pass membrane protein</topology>
    </subcellularLocation>
</comment>
<protein>
    <submittedName>
        <fullName evidence="8">Phage shock protein C</fullName>
    </submittedName>
</protein>
<organism evidence="8 9">
    <name type="scientific">Virgibacillus chiguensis</name>
    <dbReference type="NCBI Taxonomy" id="411959"/>
    <lineage>
        <taxon>Bacteria</taxon>
        <taxon>Bacillati</taxon>
        <taxon>Bacillota</taxon>
        <taxon>Bacilli</taxon>
        <taxon>Bacillales</taxon>
        <taxon>Bacillaceae</taxon>
        <taxon>Virgibacillus</taxon>
    </lineage>
</organism>
<dbReference type="EMBL" id="FQXD01000006">
    <property type="protein sequence ID" value="SHH36327.1"/>
    <property type="molecule type" value="Genomic_DNA"/>
</dbReference>
<reference evidence="9" key="1">
    <citation type="submission" date="2016-11" db="EMBL/GenBank/DDBJ databases">
        <authorList>
            <person name="Varghese N."/>
            <person name="Submissions S."/>
        </authorList>
    </citation>
    <scope>NUCLEOTIDE SEQUENCE [LARGE SCALE GENOMIC DNA]</scope>
    <source>
        <strain evidence="9">CGMCC 1.6496</strain>
    </source>
</reference>
<keyword evidence="5 6" id="KW-0472">Membrane</keyword>
<sequence length="64" mass="7264">MKKLYRSNSNQMLAGVFGGLEEYFNIDATILRLLFVVLLFMSFFTVAVIYLIAAMIIPAEGEIR</sequence>
<keyword evidence="4 6" id="KW-1133">Transmembrane helix</keyword>